<evidence type="ECO:0000313" key="6">
    <source>
        <dbReference type="EMBL" id="OHA08751.1"/>
    </source>
</evidence>
<dbReference type="PANTHER" id="PTHR10458">
    <property type="entry name" value="PEPTIDE DEFORMYLASE"/>
    <property type="match status" value="1"/>
</dbReference>
<name>A0A1G2LD40_9BACT</name>
<keyword evidence="3 5" id="KW-0378">Hydrolase</keyword>
<dbReference type="PANTHER" id="PTHR10458:SF22">
    <property type="entry name" value="PEPTIDE DEFORMYLASE"/>
    <property type="match status" value="1"/>
</dbReference>
<organism evidence="6 7">
    <name type="scientific">Candidatus Sungbacteria bacterium RIFCSPLOWO2_01_FULL_60_25</name>
    <dbReference type="NCBI Taxonomy" id="1802281"/>
    <lineage>
        <taxon>Bacteria</taxon>
        <taxon>Candidatus Sungiibacteriota</taxon>
    </lineage>
</organism>
<dbReference type="GO" id="GO:0042586">
    <property type="term" value="F:peptide deformylase activity"/>
    <property type="evidence" value="ECO:0007669"/>
    <property type="project" value="UniProtKB-UniRule"/>
</dbReference>
<comment type="function">
    <text evidence="5">Removes the formyl group from the N-terminal Met of newly synthesized proteins. Requires at least a dipeptide for an efficient rate of reaction. N-terminal L-methionine is a prerequisite for activity but the enzyme has broad specificity at other positions.</text>
</comment>
<dbReference type="NCBIfam" id="NF001159">
    <property type="entry name" value="PRK00150.1-3"/>
    <property type="match status" value="1"/>
</dbReference>
<comment type="catalytic activity">
    <reaction evidence="5">
        <text>N-terminal N-formyl-L-methionyl-[peptide] + H2O = N-terminal L-methionyl-[peptide] + formate</text>
        <dbReference type="Rhea" id="RHEA:24420"/>
        <dbReference type="Rhea" id="RHEA-COMP:10639"/>
        <dbReference type="Rhea" id="RHEA-COMP:10640"/>
        <dbReference type="ChEBI" id="CHEBI:15377"/>
        <dbReference type="ChEBI" id="CHEBI:15740"/>
        <dbReference type="ChEBI" id="CHEBI:49298"/>
        <dbReference type="ChEBI" id="CHEBI:64731"/>
        <dbReference type="EC" id="3.5.1.88"/>
    </reaction>
</comment>
<keyword evidence="2 5" id="KW-0479">Metal-binding</keyword>
<dbReference type="PIRSF" id="PIRSF004749">
    <property type="entry name" value="Pep_def"/>
    <property type="match status" value="1"/>
</dbReference>
<evidence type="ECO:0000256" key="1">
    <source>
        <dbReference type="ARBA" id="ARBA00010759"/>
    </source>
</evidence>
<dbReference type="InterPro" id="IPR036821">
    <property type="entry name" value="Peptide_deformylase_sf"/>
</dbReference>
<proteinExistence type="inferred from homology"/>
<feature type="active site" evidence="5">
    <location>
        <position position="156"/>
    </location>
</feature>
<dbReference type="STRING" id="1802281.A3A44_01760"/>
<dbReference type="EMBL" id="MHQT01000035">
    <property type="protein sequence ID" value="OHA08751.1"/>
    <property type="molecule type" value="Genomic_DNA"/>
</dbReference>
<evidence type="ECO:0000313" key="7">
    <source>
        <dbReference type="Proteomes" id="UP000178977"/>
    </source>
</evidence>
<dbReference type="GO" id="GO:0046872">
    <property type="term" value="F:metal ion binding"/>
    <property type="evidence" value="ECO:0007669"/>
    <property type="project" value="UniProtKB-KW"/>
</dbReference>
<keyword evidence="4 5" id="KW-0648">Protein biosynthesis</keyword>
<comment type="cofactor">
    <cofactor evidence="5">
        <name>Fe(2+)</name>
        <dbReference type="ChEBI" id="CHEBI:29033"/>
    </cofactor>
    <text evidence="5">Binds 1 Fe(2+) ion.</text>
</comment>
<reference evidence="6 7" key="1">
    <citation type="journal article" date="2016" name="Nat. Commun.">
        <title>Thousands of microbial genomes shed light on interconnected biogeochemical processes in an aquifer system.</title>
        <authorList>
            <person name="Anantharaman K."/>
            <person name="Brown C.T."/>
            <person name="Hug L.A."/>
            <person name="Sharon I."/>
            <person name="Castelle C.J."/>
            <person name="Probst A.J."/>
            <person name="Thomas B.C."/>
            <person name="Singh A."/>
            <person name="Wilkins M.J."/>
            <person name="Karaoz U."/>
            <person name="Brodie E.L."/>
            <person name="Williams K.H."/>
            <person name="Hubbard S.S."/>
            <person name="Banfield J.F."/>
        </authorList>
    </citation>
    <scope>NUCLEOTIDE SEQUENCE [LARGE SCALE GENOMIC DNA]</scope>
</reference>
<dbReference type="AlphaFoldDB" id="A0A1G2LD40"/>
<evidence type="ECO:0000256" key="4">
    <source>
        <dbReference type="ARBA" id="ARBA00022917"/>
    </source>
</evidence>
<dbReference type="HAMAP" id="MF_00163">
    <property type="entry name" value="Pep_deformylase"/>
    <property type="match status" value="1"/>
</dbReference>
<dbReference type="NCBIfam" id="TIGR00079">
    <property type="entry name" value="pept_deformyl"/>
    <property type="match status" value="1"/>
</dbReference>
<feature type="binding site" evidence="5">
    <location>
        <position position="155"/>
    </location>
    <ligand>
        <name>Fe cation</name>
        <dbReference type="ChEBI" id="CHEBI:24875"/>
    </ligand>
</feature>
<dbReference type="Gene3D" id="3.90.45.10">
    <property type="entry name" value="Peptide deformylase"/>
    <property type="match status" value="1"/>
</dbReference>
<dbReference type="FunFam" id="3.90.45.10:FF:000003">
    <property type="entry name" value="Peptide deformylase"/>
    <property type="match status" value="1"/>
</dbReference>
<comment type="caution">
    <text evidence="6">The sequence shown here is derived from an EMBL/GenBank/DDBJ whole genome shotgun (WGS) entry which is preliminary data.</text>
</comment>
<comment type="similarity">
    <text evidence="1 5">Belongs to the polypeptide deformylase family.</text>
</comment>
<dbReference type="SUPFAM" id="SSF56420">
    <property type="entry name" value="Peptide deformylase"/>
    <property type="match status" value="1"/>
</dbReference>
<dbReference type="CDD" id="cd00487">
    <property type="entry name" value="Pep_deformylase"/>
    <property type="match status" value="1"/>
</dbReference>
<accession>A0A1G2LD40</accession>
<feature type="binding site" evidence="5">
    <location>
        <position position="159"/>
    </location>
    <ligand>
        <name>Fe cation</name>
        <dbReference type="ChEBI" id="CHEBI:24875"/>
    </ligand>
</feature>
<dbReference type="InterPro" id="IPR023635">
    <property type="entry name" value="Peptide_deformylase"/>
</dbReference>
<evidence type="ECO:0000256" key="2">
    <source>
        <dbReference type="ARBA" id="ARBA00022723"/>
    </source>
</evidence>
<dbReference type="GO" id="GO:0006412">
    <property type="term" value="P:translation"/>
    <property type="evidence" value="ECO:0007669"/>
    <property type="project" value="UniProtKB-UniRule"/>
</dbReference>
<sequence>MPKRPVIHEPHRVLRAVAAEVPRTEIQSPEIRELIRDMKATLAAAPDGVGLAAPQIGVSRRIFLVSEEANAIASGAARGTDPEIPKHEWEQRVFINPVFTKRSRTKRGMPEGCLSVPGKYGSIARPDKVYLEWYDEIGAAHGRGFSKFFARVLQHEMDHLDGILIIDRAKEMRDVEA</sequence>
<evidence type="ECO:0000256" key="3">
    <source>
        <dbReference type="ARBA" id="ARBA00022801"/>
    </source>
</evidence>
<dbReference type="Pfam" id="PF01327">
    <property type="entry name" value="Pep_deformylase"/>
    <property type="match status" value="1"/>
</dbReference>
<protein>
    <recommendedName>
        <fullName evidence="5">Peptide deformylase</fullName>
        <shortName evidence="5">PDF</shortName>
        <ecNumber evidence="5">3.5.1.88</ecNumber>
    </recommendedName>
    <alternativeName>
        <fullName evidence="5">Polypeptide deformylase</fullName>
    </alternativeName>
</protein>
<dbReference type="Proteomes" id="UP000178977">
    <property type="component" value="Unassembled WGS sequence"/>
</dbReference>
<keyword evidence="5" id="KW-0408">Iron</keyword>
<feature type="binding site" evidence="5">
    <location>
        <position position="113"/>
    </location>
    <ligand>
        <name>Fe cation</name>
        <dbReference type="ChEBI" id="CHEBI:24875"/>
    </ligand>
</feature>
<evidence type="ECO:0000256" key="5">
    <source>
        <dbReference type="HAMAP-Rule" id="MF_00163"/>
    </source>
</evidence>
<dbReference type="PRINTS" id="PR01576">
    <property type="entry name" value="PDEFORMYLASE"/>
</dbReference>
<dbReference type="EC" id="3.5.1.88" evidence="5"/>
<gene>
    <name evidence="5" type="primary">def</name>
    <name evidence="6" type="ORF">A3A44_01760</name>
</gene>